<feature type="binding site" description="axial binding residue" evidence="10">
    <location>
        <position position="336"/>
    </location>
    <ligand>
        <name>heme c</name>
        <dbReference type="ChEBI" id="CHEBI:61717"/>
        <label>3</label>
    </ligand>
    <ligandPart>
        <name>Fe</name>
        <dbReference type="ChEBI" id="CHEBI:18248"/>
    </ligandPart>
</feature>
<keyword evidence="8" id="KW-0472">Membrane</keyword>
<dbReference type="EMBL" id="CP077093">
    <property type="protein sequence ID" value="QXI30896.1"/>
    <property type="molecule type" value="Genomic_DNA"/>
</dbReference>
<evidence type="ECO:0000256" key="6">
    <source>
        <dbReference type="ARBA" id="ARBA00022737"/>
    </source>
</evidence>
<dbReference type="Pfam" id="PF00034">
    <property type="entry name" value="Cytochrom_C"/>
    <property type="match status" value="2"/>
</dbReference>
<feature type="binding site" description="axial binding residue" evidence="10">
    <location>
        <position position="215"/>
    </location>
    <ligand>
        <name>heme c</name>
        <dbReference type="ChEBI" id="CHEBI:61717"/>
        <label>2</label>
    </ligand>
    <ligandPart>
        <name>Fe</name>
        <dbReference type="ChEBI" id="CHEBI:18248"/>
    </ligandPart>
</feature>
<accession>A0A9E6TUT0</accession>
<feature type="binding site" description="covalent" evidence="9">
    <location>
        <position position="332"/>
    </location>
    <ligand>
        <name>heme c</name>
        <dbReference type="ChEBI" id="CHEBI:61717"/>
        <label>3</label>
    </ligand>
</feature>
<evidence type="ECO:0000313" key="12">
    <source>
        <dbReference type="EMBL" id="QXI30896.1"/>
    </source>
</evidence>
<dbReference type="GO" id="GO:0009055">
    <property type="term" value="F:electron transfer activity"/>
    <property type="evidence" value="ECO:0007669"/>
    <property type="project" value="InterPro"/>
</dbReference>
<dbReference type="PANTHER" id="PTHR35008">
    <property type="entry name" value="BLL4482 PROTEIN-RELATED"/>
    <property type="match status" value="1"/>
</dbReference>
<evidence type="ECO:0000256" key="4">
    <source>
        <dbReference type="ARBA" id="ARBA00022723"/>
    </source>
</evidence>
<feature type="binding site" description="covalent" evidence="9">
    <location>
        <position position="66"/>
    </location>
    <ligand>
        <name>heme c</name>
        <dbReference type="ChEBI" id="CHEBI:61717"/>
        <label>1</label>
    </ligand>
</feature>
<comment type="subcellular location">
    <subcellularLocation>
        <location evidence="1">Cell membrane</location>
    </subcellularLocation>
</comment>
<dbReference type="InterPro" id="IPR009056">
    <property type="entry name" value="Cyt_c-like_dom"/>
</dbReference>
<keyword evidence="3 9" id="KW-0349">Heme</keyword>
<dbReference type="AlphaFoldDB" id="A0A9E6TUT0"/>
<dbReference type="RefSeq" id="WP_186680150.1">
    <property type="nucleotide sequence ID" value="NZ_CP077093.1"/>
</dbReference>
<gene>
    <name evidence="12" type="ORF">HU752_013530</name>
</gene>
<sequence>MNKKNIAGLAGGVVLAGALVVLGLVIHANSTQRSSVADNKVRLADWRSSDGALVQRGEYVMRSADCAACHTAHAGDFAGGYSIGTPFGQIVSSNITPDRETGIGQYTERDFFNAVRHGQGRHGLLYPAMPYTDYTRMDDQDLHALWAYFSTVSPQRNTVDELAGLRFPFNQRLLMAGWNWLFFDNRPLVPDPAHDATWNRGRYLVEGAGHCAACHSPRNALGGAIASAHLHGGAVGTWFAPNITNDAHQGLGDASVEQIVDYLKTGSDGVAVASGPMAEAIENSTQHLTEADLTAIATYLKSLPGQPVAPAAALAANDTRMKNGAALYEVHCSACHAPAGEGVPHMITGFAGNKAVLADNVDTLTSVVLGGSHAVHTHTYVTGAGMPAFDWKLSDGEIADILTYLRNSWGNAATAVDARTVGAMRQQLGLREPLRVSTH</sequence>
<protein>
    <submittedName>
        <fullName evidence="12">Cytochrome c</fullName>
    </submittedName>
</protein>
<proteinExistence type="predicted"/>
<dbReference type="PANTHER" id="PTHR35008:SF8">
    <property type="entry name" value="ALCOHOL DEHYDROGENASE CYTOCHROME C SUBUNIT"/>
    <property type="match status" value="1"/>
</dbReference>
<keyword evidence="6" id="KW-0677">Repeat</keyword>
<evidence type="ECO:0000256" key="2">
    <source>
        <dbReference type="ARBA" id="ARBA00022475"/>
    </source>
</evidence>
<evidence type="ECO:0000256" key="7">
    <source>
        <dbReference type="ARBA" id="ARBA00023004"/>
    </source>
</evidence>
<organism evidence="12 13">
    <name type="scientific">Pseudomonas vanderleydeniana</name>
    <dbReference type="NCBI Taxonomy" id="2745495"/>
    <lineage>
        <taxon>Bacteria</taxon>
        <taxon>Pseudomonadati</taxon>
        <taxon>Pseudomonadota</taxon>
        <taxon>Gammaproteobacteria</taxon>
        <taxon>Pseudomonadales</taxon>
        <taxon>Pseudomonadaceae</taxon>
        <taxon>Pseudomonas</taxon>
    </lineage>
</organism>
<evidence type="ECO:0000313" key="13">
    <source>
        <dbReference type="Proteomes" id="UP000634530"/>
    </source>
</evidence>
<dbReference type="InterPro" id="IPR036909">
    <property type="entry name" value="Cyt_c-like_dom_sf"/>
</dbReference>
<feature type="binding site" description="covalent" evidence="9">
    <location>
        <position position="69"/>
    </location>
    <ligand>
        <name>heme c</name>
        <dbReference type="ChEBI" id="CHEBI:61717"/>
        <label>1</label>
    </ligand>
</feature>
<reference evidence="12 13" key="1">
    <citation type="journal article" date="2020" name="Microorganisms">
        <title>Reliable Identification of Environmental Pseudomonas Isolates Using the rpoD Gene.</title>
        <authorList>
            <consortium name="The Broad Institute Genome Sequencing Platform"/>
            <person name="Girard L."/>
            <person name="Lood C."/>
            <person name="Rokni-Zadeh H."/>
            <person name="van Noort V."/>
            <person name="Lavigne R."/>
            <person name="De Mot R."/>
        </authorList>
    </citation>
    <scope>NUCLEOTIDE SEQUENCE [LARGE SCALE GENOMIC DNA]</scope>
    <source>
        <strain evidence="12 13">RW8P3</strain>
    </source>
</reference>
<keyword evidence="13" id="KW-1185">Reference proteome</keyword>
<feature type="binding site" description="covalent" evidence="9">
    <location>
        <position position="214"/>
    </location>
    <ligand>
        <name>heme c</name>
        <dbReference type="ChEBI" id="CHEBI:61717"/>
        <label>2</label>
    </ligand>
</feature>
<name>A0A9E6TUT0_9PSED</name>
<dbReference type="GO" id="GO:0005506">
    <property type="term" value="F:iron ion binding"/>
    <property type="evidence" value="ECO:0007669"/>
    <property type="project" value="InterPro"/>
</dbReference>
<keyword evidence="4 10" id="KW-0479">Metal-binding</keyword>
<evidence type="ECO:0000256" key="5">
    <source>
        <dbReference type="ARBA" id="ARBA00022729"/>
    </source>
</evidence>
<evidence type="ECO:0000256" key="8">
    <source>
        <dbReference type="ARBA" id="ARBA00023136"/>
    </source>
</evidence>
<evidence type="ECO:0000256" key="9">
    <source>
        <dbReference type="PIRSR" id="PIRSR000018-50"/>
    </source>
</evidence>
<keyword evidence="7 10" id="KW-0408">Iron</keyword>
<feature type="domain" description="Cytochrome c" evidence="11">
    <location>
        <begin position="52"/>
        <end position="153"/>
    </location>
</feature>
<keyword evidence="2" id="KW-1003">Cell membrane</keyword>
<dbReference type="GO" id="GO:0020037">
    <property type="term" value="F:heme binding"/>
    <property type="evidence" value="ECO:0007669"/>
    <property type="project" value="InterPro"/>
</dbReference>
<evidence type="ECO:0000256" key="1">
    <source>
        <dbReference type="ARBA" id="ARBA00004236"/>
    </source>
</evidence>
<dbReference type="Gene3D" id="1.10.760.10">
    <property type="entry name" value="Cytochrome c-like domain"/>
    <property type="match status" value="3"/>
</dbReference>
<dbReference type="GO" id="GO:0016614">
    <property type="term" value="F:oxidoreductase activity, acting on CH-OH group of donors"/>
    <property type="evidence" value="ECO:0007669"/>
    <property type="project" value="InterPro"/>
</dbReference>
<feature type="binding site" description="axial binding residue" evidence="10">
    <location>
        <position position="70"/>
    </location>
    <ligand>
        <name>heme c</name>
        <dbReference type="ChEBI" id="CHEBI:61717"/>
        <label>1</label>
    </ligand>
    <ligandPart>
        <name>Fe</name>
        <dbReference type="ChEBI" id="CHEBI:18248"/>
    </ligandPart>
</feature>
<feature type="domain" description="Cytochrome c" evidence="11">
    <location>
        <begin position="319"/>
        <end position="409"/>
    </location>
</feature>
<dbReference type="PIRSF" id="PIRSF000018">
    <property type="entry name" value="Mb_ADH_cyt_c"/>
    <property type="match status" value="1"/>
</dbReference>
<feature type="binding site" description="covalent" evidence="9">
    <location>
        <position position="335"/>
    </location>
    <ligand>
        <name>heme c</name>
        <dbReference type="ChEBI" id="CHEBI:61717"/>
        <label>3</label>
    </ligand>
</feature>
<dbReference type="SUPFAM" id="SSF46626">
    <property type="entry name" value="Cytochrome c"/>
    <property type="match status" value="3"/>
</dbReference>
<feature type="domain" description="Cytochrome c" evidence="11">
    <location>
        <begin position="196"/>
        <end position="304"/>
    </location>
</feature>
<dbReference type="InterPro" id="IPR014353">
    <property type="entry name" value="Membr-bd_ADH_cyt_c"/>
</dbReference>
<evidence type="ECO:0000259" key="11">
    <source>
        <dbReference type="PROSITE" id="PS51007"/>
    </source>
</evidence>
<dbReference type="KEGG" id="pvw:HU752_013530"/>
<dbReference type="Proteomes" id="UP000634530">
    <property type="component" value="Chromosome"/>
</dbReference>
<reference evidence="12 13" key="2">
    <citation type="journal article" date="2021" name="Microorganisms">
        <title>The Ever-Expanding Pseudomonas Genus: Description of 43 New Species and Partition of the Pseudomonas putida Group.</title>
        <authorList>
            <person name="Girard L."/>
            <person name="Lood C."/>
            <person name="Hofte M."/>
            <person name="Vandamme P."/>
            <person name="Rokni-Zadeh H."/>
            <person name="van Noort V."/>
            <person name="Lavigne R."/>
            <person name="De Mot R."/>
        </authorList>
    </citation>
    <scope>NUCLEOTIDE SEQUENCE [LARGE SCALE GENOMIC DNA]</scope>
    <source>
        <strain evidence="12 13">RW8P3</strain>
    </source>
</reference>
<dbReference type="GO" id="GO:0005886">
    <property type="term" value="C:plasma membrane"/>
    <property type="evidence" value="ECO:0007669"/>
    <property type="project" value="UniProtKB-SubCell"/>
</dbReference>
<evidence type="ECO:0000256" key="10">
    <source>
        <dbReference type="PIRSR" id="PIRSR000018-51"/>
    </source>
</evidence>
<feature type="binding site" description="covalent" evidence="9">
    <location>
        <position position="211"/>
    </location>
    <ligand>
        <name>heme c</name>
        <dbReference type="ChEBI" id="CHEBI:61717"/>
        <label>2</label>
    </ligand>
</feature>
<evidence type="ECO:0000256" key="3">
    <source>
        <dbReference type="ARBA" id="ARBA00022617"/>
    </source>
</evidence>
<dbReference type="InterPro" id="IPR051459">
    <property type="entry name" value="Cytochrome_c-type_DH"/>
</dbReference>
<comment type="cofactor">
    <cofactor evidence="9">
        <name>heme c</name>
        <dbReference type="ChEBI" id="CHEBI:61717"/>
    </cofactor>
    <text evidence="9">Binds 3 heme c groups covalently per subunit.</text>
</comment>
<keyword evidence="5" id="KW-0732">Signal</keyword>
<dbReference type="Pfam" id="PF13442">
    <property type="entry name" value="Cytochrome_CBB3"/>
    <property type="match status" value="1"/>
</dbReference>
<dbReference type="PROSITE" id="PS51007">
    <property type="entry name" value="CYTC"/>
    <property type="match status" value="3"/>
</dbReference>